<evidence type="ECO:0000259" key="10">
    <source>
        <dbReference type="PROSITE" id="PS51462"/>
    </source>
</evidence>
<comment type="cofactor">
    <cofactor evidence="1">
        <name>Mg(2+)</name>
        <dbReference type="ChEBI" id="CHEBI:18420"/>
    </cofactor>
</comment>
<dbReference type="AlphaFoldDB" id="A0A9P6EIW8"/>
<dbReference type="InterPro" id="IPR050241">
    <property type="entry name" value="NAD-cap_RNA_hydrolase_NudC"/>
</dbReference>
<evidence type="ECO:0000256" key="9">
    <source>
        <dbReference type="ARBA" id="ARBA00023679"/>
    </source>
</evidence>
<comment type="catalytic activity">
    <reaction evidence="9">
        <text>a 5'-end NAD(+)-phospho-ribonucleoside in mRNA + H2O = a 5'-end phospho-adenosine-phospho-ribonucleoside in mRNA + beta-nicotinamide D-ribonucleotide + 2 H(+)</text>
        <dbReference type="Rhea" id="RHEA:60876"/>
        <dbReference type="Rhea" id="RHEA-COMP:15698"/>
        <dbReference type="Rhea" id="RHEA-COMP:15719"/>
        <dbReference type="ChEBI" id="CHEBI:14649"/>
        <dbReference type="ChEBI" id="CHEBI:15377"/>
        <dbReference type="ChEBI" id="CHEBI:15378"/>
        <dbReference type="ChEBI" id="CHEBI:144029"/>
        <dbReference type="ChEBI" id="CHEBI:144051"/>
    </reaction>
    <physiologicalReaction direction="left-to-right" evidence="9">
        <dbReference type="Rhea" id="RHEA:60877"/>
    </physiologicalReaction>
</comment>
<dbReference type="PROSITE" id="PS51462">
    <property type="entry name" value="NUDIX"/>
    <property type="match status" value="1"/>
</dbReference>
<comment type="similarity">
    <text evidence="3">Belongs to the Nudix hydrolase family. NudC subfamily.</text>
</comment>
<dbReference type="InterPro" id="IPR049734">
    <property type="entry name" value="NudC-like_C"/>
</dbReference>
<dbReference type="GO" id="GO:0019677">
    <property type="term" value="P:NAD+ catabolic process"/>
    <property type="evidence" value="ECO:0007669"/>
    <property type="project" value="TreeGrafter"/>
</dbReference>
<dbReference type="Gene3D" id="3.90.79.20">
    <property type="match status" value="1"/>
</dbReference>
<dbReference type="InterPro" id="IPR020084">
    <property type="entry name" value="NUDIX_hydrolase_CS"/>
</dbReference>
<evidence type="ECO:0000256" key="3">
    <source>
        <dbReference type="ARBA" id="ARBA00009595"/>
    </source>
</evidence>
<dbReference type="GO" id="GO:0035529">
    <property type="term" value="F:NADH pyrophosphatase activity"/>
    <property type="evidence" value="ECO:0007669"/>
    <property type="project" value="TreeGrafter"/>
</dbReference>
<organism evidence="11 12">
    <name type="scientific">Crepidotus variabilis</name>
    <dbReference type="NCBI Taxonomy" id="179855"/>
    <lineage>
        <taxon>Eukaryota</taxon>
        <taxon>Fungi</taxon>
        <taxon>Dikarya</taxon>
        <taxon>Basidiomycota</taxon>
        <taxon>Agaricomycotina</taxon>
        <taxon>Agaricomycetes</taxon>
        <taxon>Agaricomycetidae</taxon>
        <taxon>Agaricales</taxon>
        <taxon>Agaricineae</taxon>
        <taxon>Crepidotaceae</taxon>
        <taxon>Crepidotus</taxon>
    </lineage>
</organism>
<keyword evidence="5" id="KW-0479">Metal-binding</keyword>
<keyword evidence="12" id="KW-1185">Reference proteome</keyword>
<accession>A0A9P6EIW8</accession>
<dbReference type="EMBL" id="MU157844">
    <property type="protein sequence ID" value="KAF9529784.1"/>
    <property type="molecule type" value="Genomic_DNA"/>
</dbReference>
<evidence type="ECO:0000256" key="5">
    <source>
        <dbReference type="ARBA" id="ARBA00022723"/>
    </source>
</evidence>
<keyword evidence="7" id="KW-0460">Magnesium</keyword>
<dbReference type="OrthoDB" id="10249612at2759"/>
<dbReference type="GO" id="GO:0006742">
    <property type="term" value="P:NADP+ catabolic process"/>
    <property type="evidence" value="ECO:0007669"/>
    <property type="project" value="TreeGrafter"/>
</dbReference>
<dbReference type="InterPro" id="IPR015797">
    <property type="entry name" value="NUDIX_hydrolase-like_dom_sf"/>
</dbReference>
<evidence type="ECO:0000256" key="2">
    <source>
        <dbReference type="ARBA" id="ARBA00001947"/>
    </source>
</evidence>
<dbReference type="Pfam" id="PF00293">
    <property type="entry name" value="NUDIX"/>
    <property type="match status" value="1"/>
</dbReference>
<evidence type="ECO:0000256" key="8">
    <source>
        <dbReference type="ARBA" id="ARBA00023027"/>
    </source>
</evidence>
<evidence type="ECO:0000256" key="7">
    <source>
        <dbReference type="ARBA" id="ARBA00022842"/>
    </source>
</evidence>
<dbReference type="SUPFAM" id="SSF55811">
    <property type="entry name" value="Nudix"/>
    <property type="match status" value="1"/>
</dbReference>
<dbReference type="Proteomes" id="UP000807306">
    <property type="component" value="Unassembled WGS sequence"/>
</dbReference>
<dbReference type="GO" id="GO:0046872">
    <property type="term" value="F:metal ion binding"/>
    <property type="evidence" value="ECO:0007669"/>
    <property type="project" value="UniProtKB-KW"/>
</dbReference>
<evidence type="ECO:0000313" key="11">
    <source>
        <dbReference type="EMBL" id="KAF9529784.1"/>
    </source>
</evidence>
<dbReference type="PANTHER" id="PTHR42904">
    <property type="entry name" value="NUDIX HYDROLASE, NUDC SUBFAMILY"/>
    <property type="match status" value="1"/>
</dbReference>
<dbReference type="CDD" id="cd03429">
    <property type="entry name" value="NUDIX_NADH_pyrophosphatase_Nudt13"/>
    <property type="match status" value="1"/>
</dbReference>
<sequence length="482" mass="53107">MANPSQPHVNLYGGSPLNRLSWLRTSQSFLNAIIASQNARWLIFKAGHPLMLSEDSSKRSPAYLNTVDMISLLGPEPIFGQGKDVGELLADVDAEVDKHSPVEAVRHRGLRIVFLGIHEEGTGGRTHGALPTSELSDPQEAIKRLGGTPYFTADISELEKTKEELENFLNETSLAREGKKIAWTEPRSLMSSLDSFTAAVMASARTQADWNLRNKFCPGCGSPSYSMWGGWKLACNSLLPWVDNSGRSKPCFTAKGLHNFTHPRTDAVVIMIAIDETGDKVLLGRGKRFPGKFYSALAGFIEPGETLEDAVAREMWEEAGVHVWDVKYHSGQPWPYPANLMVGFYARADSTQPIRTDLDNELVDARWFTRQEIQQVLNHVDGTRFKKEDVRKMVEAFDERSNTEGGENPKRSELEPVASACTPCEGPAVTTPVKEDSNAPPFTVPGYTAIAGVLIRDWADGKIGFPRSTEGVNVNGAHKINL</sequence>
<evidence type="ECO:0000256" key="6">
    <source>
        <dbReference type="ARBA" id="ARBA00022801"/>
    </source>
</evidence>
<dbReference type="EC" id="3.6.1.22" evidence="4"/>
<proteinExistence type="inferred from homology"/>
<protein>
    <recommendedName>
        <fullName evidence="4">NAD(+) diphosphatase</fullName>
        <ecNumber evidence="4">3.6.1.22</ecNumber>
    </recommendedName>
</protein>
<dbReference type="GO" id="GO:0005777">
    <property type="term" value="C:peroxisome"/>
    <property type="evidence" value="ECO:0007669"/>
    <property type="project" value="TreeGrafter"/>
</dbReference>
<evidence type="ECO:0000256" key="1">
    <source>
        <dbReference type="ARBA" id="ARBA00001946"/>
    </source>
</evidence>
<dbReference type="Gene3D" id="3.90.79.10">
    <property type="entry name" value="Nucleoside Triphosphate Pyrophosphohydrolase"/>
    <property type="match status" value="1"/>
</dbReference>
<evidence type="ECO:0000313" key="12">
    <source>
        <dbReference type="Proteomes" id="UP000807306"/>
    </source>
</evidence>
<dbReference type="InterPro" id="IPR000086">
    <property type="entry name" value="NUDIX_hydrolase_dom"/>
</dbReference>
<dbReference type="PANTHER" id="PTHR42904:SF6">
    <property type="entry name" value="NAD-CAPPED RNA HYDROLASE NUDT12"/>
    <property type="match status" value="1"/>
</dbReference>
<keyword evidence="8" id="KW-0520">NAD</keyword>
<gene>
    <name evidence="11" type="ORF">CPB83DRAFT_905890</name>
</gene>
<name>A0A9P6EIW8_9AGAR</name>
<keyword evidence="6" id="KW-0378">Hydrolase</keyword>
<dbReference type="GO" id="GO:0005829">
    <property type="term" value="C:cytosol"/>
    <property type="evidence" value="ECO:0007669"/>
    <property type="project" value="TreeGrafter"/>
</dbReference>
<evidence type="ECO:0000256" key="4">
    <source>
        <dbReference type="ARBA" id="ARBA00012381"/>
    </source>
</evidence>
<feature type="domain" description="Nudix hydrolase" evidence="10">
    <location>
        <begin position="263"/>
        <end position="392"/>
    </location>
</feature>
<comment type="caution">
    <text evidence="11">The sequence shown here is derived from an EMBL/GenBank/DDBJ whole genome shotgun (WGS) entry which is preliminary data.</text>
</comment>
<comment type="cofactor">
    <cofactor evidence="2">
        <name>Zn(2+)</name>
        <dbReference type="ChEBI" id="CHEBI:29105"/>
    </cofactor>
</comment>
<dbReference type="PROSITE" id="PS00893">
    <property type="entry name" value="NUDIX_BOX"/>
    <property type="match status" value="1"/>
</dbReference>
<reference evidence="11" key="1">
    <citation type="submission" date="2020-11" db="EMBL/GenBank/DDBJ databases">
        <authorList>
            <consortium name="DOE Joint Genome Institute"/>
            <person name="Ahrendt S."/>
            <person name="Riley R."/>
            <person name="Andreopoulos W."/>
            <person name="Labutti K."/>
            <person name="Pangilinan J."/>
            <person name="Ruiz-Duenas F.J."/>
            <person name="Barrasa J.M."/>
            <person name="Sanchez-Garcia M."/>
            <person name="Camarero S."/>
            <person name="Miyauchi S."/>
            <person name="Serrano A."/>
            <person name="Linde D."/>
            <person name="Babiker R."/>
            <person name="Drula E."/>
            <person name="Ayuso-Fernandez I."/>
            <person name="Pacheco R."/>
            <person name="Padilla G."/>
            <person name="Ferreira P."/>
            <person name="Barriuso J."/>
            <person name="Kellner H."/>
            <person name="Castanera R."/>
            <person name="Alfaro M."/>
            <person name="Ramirez L."/>
            <person name="Pisabarro A.G."/>
            <person name="Kuo A."/>
            <person name="Tritt A."/>
            <person name="Lipzen A."/>
            <person name="He G."/>
            <person name="Yan M."/>
            <person name="Ng V."/>
            <person name="Cullen D."/>
            <person name="Martin F."/>
            <person name="Rosso M.-N."/>
            <person name="Henrissat B."/>
            <person name="Hibbett D."/>
            <person name="Martinez A.T."/>
            <person name="Grigoriev I.V."/>
        </authorList>
    </citation>
    <scope>NUCLEOTIDE SEQUENCE</scope>
    <source>
        <strain evidence="11">CBS 506.95</strain>
    </source>
</reference>